<evidence type="ECO:0000313" key="3">
    <source>
        <dbReference type="Proteomes" id="UP001344251"/>
    </source>
</evidence>
<dbReference type="Proteomes" id="UP001344251">
    <property type="component" value="Chromosome"/>
</dbReference>
<dbReference type="Gene3D" id="1.10.3300.10">
    <property type="entry name" value="Jann2411-like domain"/>
    <property type="match status" value="1"/>
</dbReference>
<dbReference type="Pfam" id="PF11706">
    <property type="entry name" value="zf-CGNR"/>
    <property type="match status" value="1"/>
</dbReference>
<dbReference type="SUPFAM" id="SSF160904">
    <property type="entry name" value="Jann2411-like"/>
    <property type="match status" value="1"/>
</dbReference>
<protein>
    <submittedName>
        <fullName evidence="2">CGNR zinc finger domain-containing protein</fullName>
    </submittedName>
</protein>
<organism evidence="2 3">
    <name type="scientific">Streptomyces decoyicus</name>
    <dbReference type="NCBI Taxonomy" id="249567"/>
    <lineage>
        <taxon>Bacteria</taxon>
        <taxon>Bacillati</taxon>
        <taxon>Actinomycetota</taxon>
        <taxon>Actinomycetes</taxon>
        <taxon>Kitasatosporales</taxon>
        <taxon>Streptomycetaceae</taxon>
        <taxon>Streptomyces</taxon>
    </lineage>
</organism>
<name>A0ABZ1FJ12_9ACTN</name>
<keyword evidence="3" id="KW-1185">Reference proteome</keyword>
<feature type="domain" description="Zinc finger CGNR" evidence="1">
    <location>
        <begin position="145"/>
        <end position="188"/>
    </location>
</feature>
<sequence length="201" mass="21355">MKFDFSDYALGAGVATDLVNTSPSVRSAGEVLADPAALATFLAEHGLHPDALADGRGPTQGDLDQVRALRQEIRALLETPAEEDVVDAAAGLVARAGLGPSLFRDGEGRWQWCVAARPEASLADELAVLTGVGLLGALRTLSHGRFRHCAADGCQGMFVDTSKAGKRRYCMPEVCGNRRNVANHRARRSRNSPDTTRSVSS</sequence>
<evidence type="ECO:0000313" key="2">
    <source>
        <dbReference type="EMBL" id="WSB69668.1"/>
    </source>
</evidence>
<dbReference type="InterPro" id="IPR010852">
    <property type="entry name" value="ABATE"/>
</dbReference>
<dbReference type="PANTHER" id="PTHR35525">
    <property type="entry name" value="BLL6575 PROTEIN"/>
    <property type="match status" value="1"/>
</dbReference>
<proteinExistence type="predicted"/>
<dbReference type="Pfam" id="PF07336">
    <property type="entry name" value="ABATE"/>
    <property type="match status" value="1"/>
</dbReference>
<dbReference type="InterPro" id="IPR023286">
    <property type="entry name" value="ABATE_dom_sf"/>
</dbReference>
<accession>A0ABZ1FJ12</accession>
<reference evidence="2 3" key="1">
    <citation type="submission" date="2022-10" db="EMBL/GenBank/DDBJ databases">
        <title>The complete genomes of actinobacterial strains from the NBC collection.</title>
        <authorList>
            <person name="Joergensen T.S."/>
            <person name="Alvarez Arevalo M."/>
            <person name="Sterndorff E.B."/>
            <person name="Faurdal D."/>
            <person name="Vuksanovic O."/>
            <person name="Mourched A.-S."/>
            <person name="Charusanti P."/>
            <person name="Shaw S."/>
            <person name="Blin K."/>
            <person name="Weber T."/>
        </authorList>
    </citation>
    <scope>NUCLEOTIDE SEQUENCE [LARGE SCALE GENOMIC DNA]</scope>
    <source>
        <strain evidence="2 3">NBC 01774</strain>
    </source>
</reference>
<dbReference type="PANTHER" id="PTHR35525:SF3">
    <property type="entry name" value="BLL6575 PROTEIN"/>
    <property type="match status" value="1"/>
</dbReference>
<dbReference type="RefSeq" id="WP_326619208.1">
    <property type="nucleotide sequence ID" value="NZ_CP109106.1"/>
</dbReference>
<dbReference type="InterPro" id="IPR021005">
    <property type="entry name" value="Znf_CGNR"/>
</dbReference>
<gene>
    <name evidence="2" type="ORF">OG863_17875</name>
</gene>
<dbReference type="EMBL" id="CP109106">
    <property type="protein sequence ID" value="WSB69668.1"/>
    <property type="molecule type" value="Genomic_DNA"/>
</dbReference>
<evidence type="ECO:0000259" key="1">
    <source>
        <dbReference type="Pfam" id="PF11706"/>
    </source>
</evidence>